<keyword evidence="3" id="KW-1185">Reference proteome</keyword>
<protein>
    <submittedName>
        <fullName evidence="2">Uncharacterized protein</fullName>
    </submittedName>
</protein>
<proteinExistence type="predicted"/>
<evidence type="ECO:0000313" key="2">
    <source>
        <dbReference type="EMBL" id="CAB0031547.1"/>
    </source>
</evidence>
<name>A0A6H5I583_9HYME</name>
<evidence type="ECO:0000256" key="1">
    <source>
        <dbReference type="SAM" id="MobiDB-lite"/>
    </source>
</evidence>
<feature type="compositionally biased region" description="Low complexity" evidence="1">
    <location>
        <begin position="57"/>
        <end position="66"/>
    </location>
</feature>
<feature type="region of interest" description="Disordered" evidence="1">
    <location>
        <begin position="51"/>
        <end position="73"/>
    </location>
</feature>
<sequence length="177" mass="20429">MCFGCSEFLKYVRTRSYSVDRTERESTAGNAGSGDPYSNSSTYYCITYSHRRDGSSRRGSTSRAASNYYNHRRKVNETRLNNARADGRAPRQTEHCAYTIIGKRLFAREPTMCVESRVRCLYDCDAASTSQLNLDYRVERAAGISIVACARRHESHRIRVIAVRHHRHRYYYVLLHA</sequence>
<dbReference type="AlphaFoldDB" id="A0A6H5I583"/>
<organism evidence="2 3">
    <name type="scientific">Trichogramma brassicae</name>
    <dbReference type="NCBI Taxonomy" id="86971"/>
    <lineage>
        <taxon>Eukaryota</taxon>
        <taxon>Metazoa</taxon>
        <taxon>Ecdysozoa</taxon>
        <taxon>Arthropoda</taxon>
        <taxon>Hexapoda</taxon>
        <taxon>Insecta</taxon>
        <taxon>Pterygota</taxon>
        <taxon>Neoptera</taxon>
        <taxon>Endopterygota</taxon>
        <taxon>Hymenoptera</taxon>
        <taxon>Apocrita</taxon>
        <taxon>Proctotrupomorpha</taxon>
        <taxon>Chalcidoidea</taxon>
        <taxon>Trichogrammatidae</taxon>
        <taxon>Trichogramma</taxon>
    </lineage>
</organism>
<gene>
    <name evidence="2" type="ORF">TBRA_LOCUS3514</name>
</gene>
<accession>A0A6H5I583</accession>
<dbReference type="EMBL" id="CADCXV010000646">
    <property type="protein sequence ID" value="CAB0031547.1"/>
    <property type="molecule type" value="Genomic_DNA"/>
</dbReference>
<dbReference type="Proteomes" id="UP000479190">
    <property type="component" value="Unassembled WGS sequence"/>
</dbReference>
<evidence type="ECO:0000313" key="3">
    <source>
        <dbReference type="Proteomes" id="UP000479190"/>
    </source>
</evidence>
<reference evidence="2 3" key="1">
    <citation type="submission" date="2020-02" db="EMBL/GenBank/DDBJ databases">
        <authorList>
            <person name="Ferguson B K."/>
        </authorList>
    </citation>
    <scope>NUCLEOTIDE SEQUENCE [LARGE SCALE GENOMIC DNA]</scope>
</reference>